<reference evidence="3" key="1">
    <citation type="submission" date="2017-04" db="EMBL/GenBank/DDBJ databases">
        <title>Genome evolution of the luminous symbionts of deep sea anglerfish.</title>
        <authorList>
            <person name="Hendry T.A."/>
        </authorList>
    </citation>
    <scope>NUCLEOTIDE SEQUENCE [LARGE SCALE GENOMIC DNA]</scope>
</reference>
<name>A0A291BBT2_9GAMM</name>
<gene>
    <name evidence="2" type="ORF">BTN50_2040</name>
</gene>
<protein>
    <submittedName>
        <fullName evidence="2">Uncharacterized protein</fullName>
    </submittedName>
</protein>
<feature type="transmembrane region" description="Helical" evidence="1">
    <location>
        <begin position="15"/>
        <end position="32"/>
    </location>
</feature>
<sequence length="42" mass="4826">MPTKPEITESSNDDFLPIFFSTSLKLVLLHNLSTSEGLQRRY</sequence>
<accession>A0A291BBT2</accession>
<evidence type="ECO:0000313" key="2">
    <source>
        <dbReference type="EMBL" id="ATF10451.1"/>
    </source>
</evidence>
<dbReference type="Proteomes" id="UP000218160">
    <property type="component" value="Chromosome 2"/>
</dbReference>
<keyword evidence="3" id="KW-1185">Reference proteome</keyword>
<dbReference type="AlphaFoldDB" id="A0A291BBT2"/>
<proteinExistence type="predicted"/>
<evidence type="ECO:0000313" key="3">
    <source>
        <dbReference type="Proteomes" id="UP000218160"/>
    </source>
</evidence>
<organism evidence="2 3">
    <name type="scientific">Candidatus Enterovibrio altilux</name>
    <dbReference type="NCBI Taxonomy" id="1927128"/>
    <lineage>
        <taxon>Bacteria</taxon>
        <taxon>Pseudomonadati</taxon>
        <taxon>Pseudomonadota</taxon>
        <taxon>Gammaproteobacteria</taxon>
        <taxon>Vibrionales</taxon>
        <taxon>Vibrionaceae</taxon>
        <taxon>Enterovibrio</taxon>
    </lineage>
</organism>
<keyword evidence="1" id="KW-0812">Transmembrane</keyword>
<dbReference type="KEGG" id="elux:BTN50_2040"/>
<keyword evidence="1" id="KW-1133">Transmembrane helix</keyword>
<dbReference type="EMBL" id="CP020663">
    <property type="protein sequence ID" value="ATF10451.1"/>
    <property type="molecule type" value="Genomic_DNA"/>
</dbReference>
<evidence type="ECO:0000256" key="1">
    <source>
        <dbReference type="SAM" id="Phobius"/>
    </source>
</evidence>
<keyword evidence="1" id="KW-0472">Membrane</keyword>